<evidence type="ECO:0000313" key="2">
    <source>
        <dbReference type="Proteomes" id="UP000183832"/>
    </source>
</evidence>
<protein>
    <submittedName>
        <fullName evidence="1">CLUMA_CG020536, isoform A</fullName>
    </submittedName>
</protein>
<reference evidence="1 2" key="1">
    <citation type="submission" date="2015-04" db="EMBL/GenBank/DDBJ databases">
        <authorList>
            <person name="Syromyatnikov M.Y."/>
            <person name="Popov V.N."/>
        </authorList>
    </citation>
    <scope>NUCLEOTIDE SEQUENCE [LARGE SCALE GENOMIC DNA]</scope>
</reference>
<sequence>MASVTRRDFYASHSHHIPTIAFRFQTTKEFEEFYGSQFSISLFIHEKLLIRDYHAMTLFLMLLTT</sequence>
<organism evidence="1 2">
    <name type="scientific">Clunio marinus</name>
    <dbReference type="NCBI Taxonomy" id="568069"/>
    <lineage>
        <taxon>Eukaryota</taxon>
        <taxon>Metazoa</taxon>
        <taxon>Ecdysozoa</taxon>
        <taxon>Arthropoda</taxon>
        <taxon>Hexapoda</taxon>
        <taxon>Insecta</taxon>
        <taxon>Pterygota</taxon>
        <taxon>Neoptera</taxon>
        <taxon>Endopterygota</taxon>
        <taxon>Diptera</taxon>
        <taxon>Nematocera</taxon>
        <taxon>Chironomoidea</taxon>
        <taxon>Chironomidae</taxon>
        <taxon>Clunio</taxon>
    </lineage>
</organism>
<name>A0A1J1J585_9DIPT</name>
<dbReference type="EMBL" id="CVRI01000072">
    <property type="protein sequence ID" value="CRL07571.1"/>
    <property type="molecule type" value="Genomic_DNA"/>
</dbReference>
<proteinExistence type="predicted"/>
<dbReference type="AlphaFoldDB" id="A0A1J1J585"/>
<gene>
    <name evidence="1" type="ORF">CLUMA_CG020536</name>
</gene>
<keyword evidence="2" id="KW-1185">Reference proteome</keyword>
<dbReference type="Proteomes" id="UP000183832">
    <property type="component" value="Unassembled WGS sequence"/>
</dbReference>
<accession>A0A1J1J585</accession>
<evidence type="ECO:0000313" key="1">
    <source>
        <dbReference type="EMBL" id="CRL07571.1"/>
    </source>
</evidence>